<feature type="non-terminal residue" evidence="2">
    <location>
        <position position="1"/>
    </location>
</feature>
<reference evidence="2" key="1">
    <citation type="submission" date="2020-12" db="EMBL/GenBank/DDBJ databases">
        <title>Metabolic potential, ecology and presence of endohyphal bacteria is reflected in genomic diversity of Mucoromycotina.</title>
        <authorList>
            <person name="Muszewska A."/>
            <person name="Okrasinska A."/>
            <person name="Steczkiewicz K."/>
            <person name="Drgas O."/>
            <person name="Orlowska M."/>
            <person name="Perlinska-Lenart U."/>
            <person name="Aleksandrzak-Piekarczyk T."/>
            <person name="Szatraj K."/>
            <person name="Zielenkiewicz U."/>
            <person name="Pilsyk S."/>
            <person name="Malc E."/>
            <person name="Mieczkowski P."/>
            <person name="Kruszewska J.S."/>
            <person name="Biernat P."/>
            <person name="Pawlowska J."/>
        </authorList>
    </citation>
    <scope>NUCLEOTIDE SEQUENCE</scope>
    <source>
        <strain evidence="2">CBS 226.32</strain>
    </source>
</reference>
<protein>
    <submittedName>
        <fullName evidence="2">Uncharacterized protein</fullName>
    </submittedName>
</protein>
<dbReference type="Proteomes" id="UP000650833">
    <property type="component" value="Unassembled WGS sequence"/>
</dbReference>
<dbReference type="AlphaFoldDB" id="A0A8H7QEN4"/>
<accession>A0A8H7QEN4</accession>
<evidence type="ECO:0000256" key="1">
    <source>
        <dbReference type="SAM" id="MobiDB-lite"/>
    </source>
</evidence>
<gene>
    <name evidence="2" type="ORF">INT46_007336</name>
</gene>
<organism evidence="2 3">
    <name type="scientific">Mucor plumbeus</name>
    <dbReference type="NCBI Taxonomy" id="97098"/>
    <lineage>
        <taxon>Eukaryota</taxon>
        <taxon>Fungi</taxon>
        <taxon>Fungi incertae sedis</taxon>
        <taxon>Mucoromycota</taxon>
        <taxon>Mucoromycotina</taxon>
        <taxon>Mucoromycetes</taxon>
        <taxon>Mucorales</taxon>
        <taxon>Mucorineae</taxon>
        <taxon>Mucoraceae</taxon>
        <taxon>Mucor</taxon>
    </lineage>
</organism>
<feature type="region of interest" description="Disordered" evidence="1">
    <location>
        <begin position="1"/>
        <end position="37"/>
    </location>
</feature>
<proteinExistence type="predicted"/>
<keyword evidence="3" id="KW-1185">Reference proteome</keyword>
<feature type="compositionally biased region" description="Low complexity" evidence="1">
    <location>
        <begin position="13"/>
        <end position="28"/>
    </location>
</feature>
<dbReference type="EMBL" id="JAEPRC010000928">
    <property type="protein sequence ID" value="KAG2190639.1"/>
    <property type="molecule type" value="Genomic_DNA"/>
</dbReference>
<sequence length="87" mass="9859">MHKPSLKYYHLPSKSSVSTASTTTTKTSNQSQLPLSVNTKTHTANRECILFPTYAFRDPTNIDDWIIRTKGWALSLKKPGPKQRVLK</sequence>
<evidence type="ECO:0000313" key="3">
    <source>
        <dbReference type="Proteomes" id="UP000650833"/>
    </source>
</evidence>
<comment type="caution">
    <text evidence="2">The sequence shown here is derived from an EMBL/GenBank/DDBJ whole genome shotgun (WGS) entry which is preliminary data.</text>
</comment>
<evidence type="ECO:0000313" key="2">
    <source>
        <dbReference type="EMBL" id="KAG2190639.1"/>
    </source>
</evidence>
<name>A0A8H7QEN4_9FUNG</name>